<feature type="signal peptide" evidence="1">
    <location>
        <begin position="1"/>
        <end position="20"/>
    </location>
</feature>
<evidence type="ECO:0000256" key="1">
    <source>
        <dbReference type="SAM" id="SignalP"/>
    </source>
</evidence>
<reference evidence="3" key="1">
    <citation type="journal article" date="2013" name="ISME J.">
        <title>A small predatory core genome in the divergent marine Bacteriovorax marinus SJ and the terrestrial Bdellovibrio bacteriovorus.</title>
        <authorList>
            <person name="Crossman L.C."/>
            <person name="Chen H."/>
            <person name="Cerdeno-Tarraga A.M."/>
            <person name="Brooks K."/>
            <person name="Quail M.A."/>
            <person name="Pineiro S.A."/>
            <person name="Hobley L."/>
            <person name="Sockett R.E."/>
            <person name="Bentley S.D."/>
            <person name="Parkhill J."/>
            <person name="Williams H.N."/>
            <person name="Stine O.C."/>
        </authorList>
    </citation>
    <scope>NUCLEOTIDE SEQUENCE [LARGE SCALE GENOMIC DNA]</scope>
    <source>
        <strain evidence="3">ATCC BAA-682 / DSM 15412 / SJ</strain>
    </source>
</reference>
<dbReference type="AlphaFoldDB" id="E1X4T0"/>
<dbReference type="KEGG" id="bmx:BMS_2359"/>
<feature type="chain" id="PRO_5003154751" evidence="1">
    <location>
        <begin position="21"/>
        <end position="93"/>
    </location>
</feature>
<accession>E1X4T0</accession>
<dbReference type="EMBL" id="FQ312005">
    <property type="protein sequence ID" value="CBW27156.1"/>
    <property type="molecule type" value="Genomic_DNA"/>
</dbReference>
<keyword evidence="1" id="KW-0732">Signal</keyword>
<organism evidence="2 3">
    <name type="scientific">Halobacteriovorax marinus (strain ATCC BAA-682 / DSM 15412 / SJ)</name>
    <name type="common">Bacteriovorax marinus</name>
    <dbReference type="NCBI Taxonomy" id="862908"/>
    <lineage>
        <taxon>Bacteria</taxon>
        <taxon>Pseudomonadati</taxon>
        <taxon>Bdellovibrionota</taxon>
        <taxon>Bacteriovoracia</taxon>
        <taxon>Bacteriovoracales</taxon>
        <taxon>Halobacteriovoraceae</taxon>
        <taxon>Halobacteriovorax</taxon>
    </lineage>
</organism>
<proteinExistence type="predicted"/>
<sequence>MKVIIAMAIILPFLSLNTMAASSSARATLLVTEQVKITVIENKDSKRVITKNRIQVMPHRMLTIQYGKDSQTISSGENGIISNDNKKSSDIFF</sequence>
<keyword evidence="3" id="KW-1185">Reference proteome</keyword>
<dbReference type="HOGENOM" id="CLU_2395624_0_0_7"/>
<protein>
    <submittedName>
        <fullName evidence="2">Uncharacterized protein</fullName>
    </submittedName>
</protein>
<evidence type="ECO:0000313" key="2">
    <source>
        <dbReference type="EMBL" id="CBW27156.1"/>
    </source>
</evidence>
<name>E1X4T0_HALMS</name>
<evidence type="ECO:0000313" key="3">
    <source>
        <dbReference type="Proteomes" id="UP000008963"/>
    </source>
</evidence>
<dbReference type="RefSeq" id="WP_014244933.1">
    <property type="nucleotide sequence ID" value="NC_016620.1"/>
</dbReference>
<gene>
    <name evidence="2" type="ordered locus">BMS_2359</name>
</gene>
<dbReference type="PATRIC" id="fig|862908.3.peg.2246"/>
<dbReference type="Proteomes" id="UP000008963">
    <property type="component" value="Chromosome"/>
</dbReference>